<proteinExistence type="predicted"/>
<reference evidence="1" key="1">
    <citation type="journal article" date="2013" name="BMC Genomics">
        <title>Comparative genomics of Lupinus angustifolius gene-rich regions: BAC library exploration, genetic mapping and cytogenetics.</title>
        <authorList>
            <person name="Ksiazkiewicz M."/>
            <person name="Wyrwa K."/>
            <person name="Szczepaniak A."/>
            <person name="Rychel S."/>
            <person name="Majcherkiewicz K."/>
            <person name="Przysiecka L."/>
            <person name="Karlowski W."/>
            <person name="Wolko B."/>
            <person name="Naganowska B."/>
        </authorList>
    </citation>
    <scope>NUCLEOTIDE SEQUENCE</scope>
</reference>
<dbReference type="AlphaFoldDB" id="L0P0V3"/>
<sequence>MGFFRDKIDGIYKYESDRQVAPADPIVNVSVNPLEPQPSEFHVESSLSVAMPTNKMIMDKLFSL</sequence>
<organism evidence="1">
    <name type="scientific">Lupinus angustifolius</name>
    <name type="common">Narrow-leaved blue lupine</name>
    <dbReference type="NCBI Taxonomy" id="3871"/>
    <lineage>
        <taxon>Eukaryota</taxon>
        <taxon>Viridiplantae</taxon>
        <taxon>Streptophyta</taxon>
        <taxon>Embryophyta</taxon>
        <taxon>Tracheophyta</taxon>
        <taxon>Spermatophyta</taxon>
        <taxon>Magnoliopsida</taxon>
        <taxon>eudicotyledons</taxon>
        <taxon>Gunneridae</taxon>
        <taxon>Pentapetalae</taxon>
        <taxon>rosids</taxon>
        <taxon>fabids</taxon>
        <taxon>Fabales</taxon>
        <taxon>Fabaceae</taxon>
        <taxon>Papilionoideae</taxon>
        <taxon>50 kb inversion clade</taxon>
        <taxon>genistoids sensu lato</taxon>
        <taxon>core genistoids</taxon>
        <taxon>Genisteae</taxon>
        <taxon>Lupinus</taxon>
    </lineage>
</organism>
<evidence type="ECO:0000313" key="1">
    <source>
        <dbReference type="EMBL" id="CCH47191.1"/>
    </source>
</evidence>
<dbReference type="EMBL" id="HE804809">
    <property type="protein sequence ID" value="CCH47191.1"/>
    <property type="molecule type" value="Genomic_DNA"/>
</dbReference>
<accession>L0P0V3</accession>
<name>L0P0V3_LUPAN</name>
<protein>
    <submittedName>
        <fullName evidence="1">Uncharacterized protein</fullName>
    </submittedName>
</protein>